<feature type="domain" description="Amidohydrolase-related" evidence="1">
    <location>
        <begin position="16"/>
        <end position="74"/>
    </location>
</feature>
<dbReference type="Pfam" id="PF04909">
    <property type="entry name" value="Amidohydro_2"/>
    <property type="match status" value="1"/>
</dbReference>
<dbReference type="InterPro" id="IPR032466">
    <property type="entry name" value="Metal_Hydrolase"/>
</dbReference>
<evidence type="ECO:0000313" key="2">
    <source>
        <dbReference type="EMBL" id="CAG8236368.1"/>
    </source>
</evidence>
<accession>A0A9W4MZI1</accession>
<dbReference type="GO" id="GO:0016787">
    <property type="term" value="F:hydrolase activity"/>
    <property type="evidence" value="ECO:0007669"/>
    <property type="project" value="InterPro"/>
</dbReference>
<sequence length="85" mass="9642">MLPFMPRTLAISSNPITLKALFELAAPSHVLFGSDFPNAPHNAIQRFTDFLETYELPEETKRQVYSGAPLELFPRLKEIPDNARL</sequence>
<name>A0A9W4MZI1_PENNA</name>
<dbReference type="SUPFAM" id="SSF51556">
    <property type="entry name" value="Metallo-dependent hydrolases"/>
    <property type="match status" value="1"/>
</dbReference>
<dbReference type="EMBL" id="CAJVNV010000555">
    <property type="protein sequence ID" value="CAG8236368.1"/>
    <property type="molecule type" value="Genomic_DNA"/>
</dbReference>
<dbReference type="AlphaFoldDB" id="A0A9W4MZI1"/>
<dbReference type="OrthoDB" id="2832284at2759"/>
<gene>
    <name evidence="2" type="ORF">PNAL_LOCUS8374</name>
</gene>
<evidence type="ECO:0000313" key="3">
    <source>
        <dbReference type="Proteomes" id="UP001153461"/>
    </source>
</evidence>
<evidence type="ECO:0000259" key="1">
    <source>
        <dbReference type="Pfam" id="PF04909"/>
    </source>
</evidence>
<dbReference type="InterPro" id="IPR006680">
    <property type="entry name" value="Amidohydro-rel"/>
</dbReference>
<organism evidence="2 3">
    <name type="scientific">Penicillium nalgiovense</name>
    <dbReference type="NCBI Taxonomy" id="60175"/>
    <lineage>
        <taxon>Eukaryota</taxon>
        <taxon>Fungi</taxon>
        <taxon>Dikarya</taxon>
        <taxon>Ascomycota</taxon>
        <taxon>Pezizomycotina</taxon>
        <taxon>Eurotiomycetes</taxon>
        <taxon>Eurotiomycetidae</taxon>
        <taxon>Eurotiales</taxon>
        <taxon>Aspergillaceae</taxon>
        <taxon>Penicillium</taxon>
    </lineage>
</organism>
<proteinExistence type="predicted"/>
<dbReference type="Proteomes" id="UP001153461">
    <property type="component" value="Unassembled WGS sequence"/>
</dbReference>
<protein>
    <recommendedName>
        <fullName evidence="1">Amidohydrolase-related domain-containing protein</fullName>
    </recommendedName>
</protein>
<comment type="caution">
    <text evidence="2">The sequence shown here is derived from an EMBL/GenBank/DDBJ whole genome shotgun (WGS) entry which is preliminary data.</text>
</comment>
<reference evidence="2" key="1">
    <citation type="submission" date="2021-07" db="EMBL/GenBank/DDBJ databases">
        <authorList>
            <person name="Branca A.L. A."/>
        </authorList>
    </citation>
    <scope>NUCLEOTIDE SEQUENCE</scope>
</reference>
<dbReference type="Gene3D" id="3.20.20.140">
    <property type="entry name" value="Metal-dependent hydrolases"/>
    <property type="match status" value="1"/>
</dbReference>